<dbReference type="GO" id="GO:0000271">
    <property type="term" value="P:polysaccharide biosynthetic process"/>
    <property type="evidence" value="ECO:0007669"/>
    <property type="project" value="TreeGrafter"/>
</dbReference>
<dbReference type="GO" id="GO:0008483">
    <property type="term" value="F:transaminase activity"/>
    <property type="evidence" value="ECO:0007669"/>
    <property type="project" value="UniProtKB-KW"/>
</dbReference>
<evidence type="ECO:0000256" key="2">
    <source>
        <dbReference type="ARBA" id="ARBA00037999"/>
    </source>
</evidence>
<keyword evidence="1 4" id="KW-0663">Pyridoxal phosphate</keyword>
<evidence type="ECO:0000256" key="4">
    <source>
        <dbReference type="PIRSR" id="PIRSR000390-2"/>
    </source>
</evidence>
<proteinExistence type="inferred from homology"/>
<dbReference type="PIRSF" id="PIRSF000390">
    <property type="entry name" value="PLP_StrS"/>
    <property type="match status" value="1"/>
</dbReference>
<dbReference type="CDD" id="cd00616">
    <property type="entry name" value="AHBA_syn"/>
    <property type="match status" value="1"/>
</dbReference>
<dbReference type="RefSeq" id="WP_348918534.1">
    <property type="nucleotide sequence ID" value="NZ_QXHD01000003.1"/>
</dbReference>
<evidence type="ECO:0000313" key="6">
    <source>
        <dbReference type="EMBL" id="NEZ54620.1"/>
    </source>
</evidence>
<dbReference type="InterPro" id="IPR000653">
    <property type="entry name" value="DegT/StrS_aminotransferase"/>
</dbReference>
<name>A0A6M0RFE3_9CYAN</name>
<dbReference type="Gene3D" id="3.90.1150.10">
    <property type="entry name" value="Aspartate Aminotransferase, domain 1"/>
    <property type="match status" value="1"/>
</dbReference>
<comment type="caution">
    <text evidence="6">The sequence shown here is derived from an EMBL/GenBank/DDBJ whole genome shotgun (WGS) entry which is preliminary data.</text>
</comment>
<dbReference type="AlphaFoldDB" id="A0A6M0RFE3"/>
<dbReference type="Pfam" id="PF01041">
    <property type="entry name" value="DegT_DnrJ_EryC1"/>
    <property type="match status" value="1"/>
</dbReference>
<dbReference type="PANTHER" id="PTHR30244:SF36">
    <property type="entry name" value="3-OXO-GLUCOSE-6-PHOSPHATE:GLUTAMATE AMINOTRANSFERASE"/>
    <property type="match status" value="1"/>
</dbReference>
<dbReference type="Gene3D" id="3.40.640.10">
    <property type="entry name" value="Type I PLP-dependent aspartate aminotransferase-like (Major domain)"/>
    <property type="match status" value="1"/>
</dbReference>
<dbReference type="Proteomes" id="UP000481033">
    <property type="component" value="Unassembled WGS sequence"/>
</dbReference>
<feature type="modified residue" description="N6-(pyridoxal phosphate)lysine" evidence="4">
    <location>
        <position position="206"/>
    </location>
</feature>
<keyword evidence="6" id="KW-0032">Aminotransferase</keyword>
<dbReference type="GO" id="GO:0030170">
    <property type="term" value="F:pyridoxal phosphate binding"/>
    <property type="evidence" value="ECO:0007669"/>
    <property type="project" value="UniProtKB-ARBA"/>
</dbReference>
<dbReference type="InterPro" id="IPR015424">
    <property type="entry name" value="PyrdxlP-dep_Trfase"/>
</dbReference>
<evidence type="ECO:0000256" key="1">
    <source>
        <dbReference type="ARBA" id="ARBA00022898"/>
    </source>
</evidence>
<evidence type="ECO:0000256" key="5">
    <source>
        <dbReference type="RuleBase" id="RU004508"/>
    </source>
</evidence>
<dbReference type="InterPro" id="IPR015422">
    <property type="entry name" value="PyrdxlP-dep_Trfase_small"/>
</dbReference>
<sequence>MSQIKIPILDLKPQYQAIKDEIQTAINQVLDSGQFILGPTVKAFEADAAAYLGVKHAIGVNSGTDALVIGLRALGVGPGDEVITTPFTFFATAESISMVGAKPVFVDICADTFNIDPNLIEAAITPQTKAIVPVHLYGNPAAMGQILEIATQHNLKVIEDCAQAFGAVYKGDCRGCGCQESSRDGLLGKYVGTLGHVGAFSFFPTKNLGAYGDGGLITTNDDDIAEVAQMLRMHGSKQRYCNLMLGYNSRLDAMQAAILGVKLRHIDSWNAKRRWVAETYSRLLADVDGVVPPAFSAGHVFHQYTIRLLGGQRDRIKQALAEAGIGAMIYYPIPQDKLPIYAGEYPDYPVSDQLAQEVLSLPMWPELSLDQLKYVATTLKQALSH</sequence>
<dbReference type="FunFam" id="3.40.640.10:FF:000089">
    <property type="entry name" value="Aminotransferase, DegT/DnrJ/EryC1/StrS family"/>
    <property type="match status" value="1"/>
</dbReference>
<protein>
    <submittedName>
        <fullName evidence="6">DegT/DnrJ/EryC1/StrS family aminotransferase</fullName>
    </submittedName>
</protein>
<evidence type="ECO:0000313" key="7">
    <source>
        <dbReference type="Proteomes" id="UP000481033"/>
    </source>
</evidence>
<dbReference type="EMBL" id="QXHD01000003">
    <property type="protein sequence ID" value="NEZ54620.1"/>
    <property type="molecule type" value="Genomic_DNA"/>
</dbReference>
<keyword evidence="7" id="KW-1185">Reference proteome</keyword>
<feature type="active site" description="Proton acceptor" evidence="3">
    <location>
        <position position="206"/>
    </location>
</feature>
<accession>A0A6M0RFE3</accession>
<dbReference type="SUPFAM" id="SSF53383">
    <property type="entry name" value="PLP-dependent transferases"/>
    <property type="match status" value="1"/>
</dbReference>
<organism evidence="6 7">
    <name type="scientific">Adonisia turfae CCMR0081</name>
    <dbReference type="NCBI Taxonomy" id="2292702"/>
    <lineage>
        <taxon>Bacteria</taxon>
        <taxon>Bacillati</taxon>
        <taxon>Cyanobacteriota</taxon>
        <taxon>Adonisia</taxon>
        <taxon>Adonisia turfae</taxon>
    </lineage>
</organism>
<dbReference type="PANTHER" id="PTHR30244">
    <property type="entry name" value="TRANSAMINASE"/>
    <property type="match status" value="1"/>
</dbReference>
<reference evidence="6 7" key="1">
    <citation type="journal article" date="2020" name="Microb. Ecol.">
        <title>Ecogenomics of the Marine Benthic Filamentous Cyanobacterium Adonisia.</title>
        <authorList>
            <person name="Walter J.M."/>
            <person name="Coutinho F.H."/>
            <person name="Leomil L."/>
            <person name="Hargreaves P.I."/>
            <person name="Campeao M.E."/>
            <person name="Vieira V.V."/>
            <person name="Silva B.S."/>
            <person name="Fistarol G.O."/>
            <person name="Salomon P.S."/>
            <person name="Sawabe T."/>
            <person name="Mino S."/>
            <person name="Hosokawa M."/>
            <person name="Miyashita H."/>
            <person name="Maruyama F."/>
            <person name="van Verk M.C."/>
            <person name="Dutilh B.E."/>
            <person name="Thompson C.C."/>
            <person name="Thompson F.L."/>
        </authorList>
    </citation>
    <scope>NUCLEOTIDE SEQUENCE [LARGE SCALE GENOMIC DNA]</scope>
    <source>
        <strain evidence="6 7">CCMR0081</strain>
    </source>
</reference>
<keyword evidence="6" id="KW-0808">Transferase</keyword>
<dbReference type="InterPro" id="IPR015421">
    <property type="entry name" value="PyrdxlP-dep_Trfase_major"/>
</dbReference>
<evidence type="ECO:0000256" key="3">
    <source>
        <dbReference type="PIRSR" id="PIRSR000390-1"/>
    </source>
</evidence>
<gene>
    <name evidence="6" type="ORF">DXZ20_02715</name>
</gene>
<comment type="similarity">
    <text evidence="2 5">Belongs to the DegT/DnrJ/EryC1 family.</text>
</comment>